<dbReference type="PANTHER" id="PTHR31851">
    <property type="entry name" value="FE(2+)/MN(2+) TRANSPORTER PCL1"/>
    <property type="match status" value="1"/>
</dbReference>
<proteinExistence type="predicted"/>
<reference evidence="7" key="1">
    <citation type="journal article" date="2019" name="Int. J. Syst. Evol. Microbiol.">
        <title>The Global Catalogue of Microorganisms (GCM) 10K type strain sequencing project: providing services to taxonomists for standard genome sequencing and annotation.</title>
        <authorList>
            <consortium name="The Broad Institute Genomics Platform"/>
            <consortium name="The Broad Institute Genome Sequencing Center for Infectious Disease"/>
            <person name="Wu L."/>
            <person name="Ma J."/>
        </authorList>
    </citation>
    <scope>NUCLEOTIDE SEQUENCE [LARGE SCALE GENOMIC DNA]</scope>
    <source>
        <strain evidence="7">JCM 18956</strain>
    </source>
</reference>
<keyword evidence="3 5" id="KW-1133">Transmembrane helix</keyword>
<feature type="transmembrane region" description="Helical" evidence="5">
    <location>
        <begin position="217"/>
        <end position="237"/>
    </location>
</feature>
<dbReference type="EMBL" id="BAABLM010000003">
    <property type="protein sequence ID" value="GAA4676638.1"/>
    <property type="molecule type" value="Genomic_DNA"/>
</dbReference>
<keyword evidence="7" id="KW-1185">Reference proteome</keyword>
<evidence type="ECO:0000256" key="1">
    <source>
        <dbReference type="ARBA" id="ARBA00004127"/>
    </source>
</evidence>
<keyword evidence="4 5" id="KW-0472">Membrane</keyword>
<dbReference type="InterPro" id="IPR008217">
    <property type="entry name" value="Ccc1_fam"/>
</dbReference>
<comment type="caution">
    <text evidence="6">The sequence shown here is derived from an EMBL/GenBank/DDBJ whole genome shotgun (WGS) entry which is preliminary data.</text>
</comment>
<comment type="subcellular location">
    <subcellularLocation>
        <location evidence="1">Endomembrane system</location>
        <topology evidence="1">Multi-pass membrane protein</topology>
    </subcellularLocation>
</comment>
<evidence type="ECO:0000256" key="5">
    <source>
        <dbReference type="SAM" id="Phobius"/>
    </source>
</evidence>
<dbReference type="RefSeq" id="WP_345375858.1">
    <property type="nucleotide sequence ID" value="NZ_BAABLM010000003.1"/>
</dbReference>
<evidence type="ECO:0000256" key="4">
    <source>
        <dbReference type="ARBA" id="ARBA00023136"/>
    </source>
</evidence>
<protein>
    <submittedName>
        <fullName evidence="6">VIT family protein</fullName>
    </submittedName>
</protein>
<keyword evidence="2 5" id="KW-0812">Transmembrane</keyword>
<evidence type="ECO:0000313" key="6">
    <source>
        <dbReference type="EMBL" id="GAA4676638.1"/>
    </source>
</evidence>
<evidence type="ECO:0000256" key="3">
    <source>
        <dbReference type="ARBA" id="ARBA00022989"/>
    </source>
</evidence>
<dbReference type="Pfam" id="PF01988">
    <property type="entry name" value="VIT1"/>
    <property type="match status" value="1"/>
</dbReference>
<gene>
    <name evidence="6" type="ORF">GCM10025780_21600</name>
</gene>
<evidence type="ECO:0000256" key="2">
    <source>
        <dbReference type="ARBA" id="ARBA00022692"/>
    </source>
</evidence>
<feature type="transmembrane region" description="Helical" evidence="5">
    <location>
        <begin position="184"/>
        <end position="205"/>
    </location>
</feature>
<name>A0ABP8W105_9MICO</name>
<dbReference type="Proteomes" id="UP001501295">
    <property type="component" value="Unassembled WGS sequence"/>
</dbReference>
<feature type="transmembrane region" description="Helical" evidence="5">
    <location>
        <begin position="158"/>
        <end position="178"/>
    </location>
</feature>
<dbReference type="CDD" id="cd02432">
    <property type="entry name" value="Nodulin-21_like_1"/>
    <property type="match status" value="1"/>
</dbReference>
<evidence type="ECO:0000313" key="7">
    <source>
        <dbReference type="Proteomes" id="UP001501295"/>
    </source>
</evidence>
<accession>A0ABP8W105</accession>
<organism evidence="6 7">
    <name type="scientific">Frondihabitans cladoniiphilus</name>
    <dbReference type="NCBI Taxonomy" id="715785"/>
    <lineage>
        <taxon>Bacteria</taxon>
        <taxon>Bacillati</taxon>
        <taxon>Actinomycetota</taxon>
        <taxon>Actinomycetes</taxon>
        <taxon>Micrococcales</taxon>
        <taxon>Microbacteriaceae</taxon>
        <taxon>Frondihabitans</taxon>
    </lineage>
</organism>
<sequence length="243" mass="24435">MSTAENAPTTHPDEPHAGGLAGRLNWLRAGVLGANDGIVSVAAIVVGVAGATSSTGAIATAGAAGLVGGAVSMALGEYVSVSSQRDSQNALIDLERTELADDPEGELEELTRLYEERGLTRSTAEQVAHELTARNALQAHLTMELNIDEEDVVSPWRAAGASALAFVSGAILPLLAILLPPTGLRVPITFVAVLVALAVTGAVGARIGGGSKARATVRVVIGGAIALAATFVIGLLLHTGGVA</sequence>